<dbReference type="SUPFAM" id="SSF53613">
    <property type="entry name" value="Ribokinase-like"/>
    <property type="match status" value="1"/>
</dbReference>
<keyword evidence="3 5" id="KW-0418">Kinase</keyword>
<evidence type="ECO:0000313" key="6">
    <source>
        <dbReference type="Proteomes" id="UP000218323"/>
    </source>
</evidence>
<keyword evidence="6" id="KW-1185">Reference proteome</keyword>
<keyword evidence="2" id="KW-0808">Transferase</keyword>
<dbReference type="PANTHER" id="PTHR43085:SF15">
    <property type="entry name" value="2-DEHYDRO-3-DEOXYGLUCONOKINASE"/>
    <property type="match status" value="1"/>
</dbReference>
<dbReference type="GO" id="GO:0008673">
    <property type="term" value="F:2-dehydro-3-deoxygluconokinase activity"/>
    <property type="evidence" value="ECO:0007669"/>
    <property type="project" value="TreeGrafter"/>
</dbReference>
<dbReference type="AlphaFoldDB" id="A0A2A4I721"/>
<evidence type="ECO:0000259" key="4">
    <source>
        <dbReference type="Pfam" id="PF00294"/>
    </source>
</evidence>
<sequence>MRIVVVGEGMLELSRAPSTVATDGGPWRLGHGGDTLNTAIHLARGGDRVAYLTALGSDPFSDALRADWQAEGLDTALILTDEARLPGLYAIRTDDAGERTFSYWRGDSAARQVFALPGADGALATAQAADLLVFSLISLAILPDAGRATLLALARRMRDEGRQVAFDGNYRPRLWDDADTARHWRDRAIACCTIGLPTLEDETAMEGTDASAADTAARWRAGGAGTVVVKLGADGCLLPDGRTLPPPQRLRPADTSGAGDAFNAGYLHALLRGAAPHAAALAGHRLAGWVVMRAGAVPPRGTDDPYHRLLDRDGESRP</sequence>
<dbReference type="GO" id="GO:0042840">
    <property type="term" value="P:D-glucuronate catabolic process"/>
    <property type="evidence" value="ECO:0007669"/>
    <property type="project" value="TreeGrafter"/>
</dbReference>
<name>A0A2A4I721_9SPHN</name>
<dbReference type="CDD" id="cd01166">
    <property type="entry name" value="KdgK"/>
    <property type="match status" value="1"/>
</dbReference>
<dbReference type="RefSeq" id="WP_096640971.1">
    <property type="nucleotide sequence ID" value="NZ_JBHIWA010000035.1"/>
</dbReference>
<organism evidence="5 6">
    <name type="scientific">Sphingomonas adhaesiva</name>
    <dbReference type="NCBI Taxonomy" id="28212"/>
    <lineage>
        <taxon>Bacteria</taxon>
        <taxon>Pseudomonadati</taxon>
        <taxon>Pseudomonadota</taxon>
        <taxon>Alphaproteobacteria</taxon>
        <taxon>Sphingomonadales</taxon>
        <taxon>Sphingomonadaceae</taxon>
        <taxon>Sphingomonas</taxon>
    </lineage>
</organism>
<dbReference type="Proteomes" id="UP000218323">
    <property type="component" value="Unassembled WGS sequence"/>
</dbReference>
<evidence type="ECO:0000256" key="2">
    <source>
        <dbReference type="ARBA" id="ARBA00022679"/>
    </source>
</evidence>
<reference evidence="5 6" key="1">
    <citation type="submission" date="2017-09" db="EMBL/GenBank/DDBJ databases">
        <title>Sphingomonas adhaesiva DSM 7418, whole genome shotgun sequence.</title>
        <authorList>
            <person name="Feng G."/>
            <person name="Zhu H."/>
        </authorList>
    </citation>
    <scope>NUCLEOTIDE SEQUENCE [LARGE SCALE GENOMIC DNA]</scope>
    <source>
        <strain evidence="5 6">DSM 7418</strain>
    </source>
</reference>
<dbReference type="PROSITE" id="PS00584">
    <property type="entry name" value="PFKB_KINASES_2"/>
    <property type="match status" value="1"/>
</dbReference>
<evidence type="ECO:0000256" key="1">
    <source>
        <dbReference type="ARBA" id="ARBA00010688"/>
    </source>
</evidence>
<protein>
    <submittedName>
        <fullName evidence="5">2-dehydro-3-deoxygluconokinase</fullName>
    </submittedName>
</protein>
<dbReference type="InterPro" id="IPR050306">
    <property type="entry name" value="PfkB_Carbo_kinase"/>
</dbReference>
<dbReference type="GO" id="GO:0019698">
    <property type="term" value="P:D-galacturonate catabolic process"/>
    <property type="evidence" value="ECO:0007669"/>
    <property type="project" value="TreeGrafter"/>
</dbReference>
<comment type="similarity">
    <text evidence="1">Belongs to the carbohydrate kinase PfkB family.</text>
</comment>
<dbReference type="InterPro" id="IPR002173">
    <property type="entry name" value="Carboh/pur_kinase_PfkB_CS"/>
</dbReference>
<feature type="domain" description="Carbohydrate kinase PfkB" evidence="4">
    <location>
        <begin position="2"/>
        <end position="297"/>
    </location>
</feature>
<dbReference type="InterPro" id="IPR029056">
    <property type="entry name" value="Ribokinase-like"/>
</dbReference>
<dbReference type="Pfam" id="PF00294">
    <property type="entry name" value="PfkB"/>
    <property type="match status" value="1"/>
</dbReference>
<dbReference type="PANTHER" id="PTHR43085">
    <property type="entry name" value="HEXOKINASE FAMILY MEMBER"/>
    <property type="match status" value="1"/>
</dbReference>
<evidence type="ECO:0000313" key="5">
    <source>
        <dbReference type="EMBL" id="PCG14275.1"/>
    </source>
</evidence>
<dbReference type="EMBL" id="NWVC01000004">
    <property type="protein sequence ID" value="PCG14275.1"/>
    <property type="molecule type" value="Genomic_DNA"/>
</dbReference>
<evidence type="ECO:0000256" key="3">
    <source>
        <dbReference type="ARBA" id="ARBA00022777"/>
    </source>
</evidence>
<gene>
    <name evidence="5" type="ORF">COA07_10845</name>
</gene>
<dbReference type="InterPro" id="IPR011611">
    <property type="entry name" value="PfkB_dom"/>
</dbReference>
<dbReference type="GO" id="GO:0005829">
    <property type="term" value="C:cytosol"/>
    <property type="evidence" value="ECO:0007669"/>
    <property type="project" value="TreeGrafter"/>
</dbReference>
<accession>A0A2A4I721</accession>
<dbReference type="GO" id="GO:0006974">
    <property type="term" value="P:DNA damage response"/>
    <property type="evidence" value="ECO:0007669"/>
    <property type="project" value="TreeGrafter"/>
</dbReference>
<dbReference type="Gene3D" id="3.40.1190.20">
    <property type="match status" value="1"/>
</dbReference>
<comment type="caution">
    <text evidence="5">The sequence shown here is derived from an EMBL/GenBank/DDBJ whole genome shotgun (WGS) entry which is preliminary data.</text>
</comment>
<proteinExistence type="inferred from homology"/>